<evidence type="ECO:0000313" key="4">
    <source>
        <dbReference type="RefSeq" id="XP_010469918.1"/>
    </source>
</evidence>
<feature type="compositionally biased region" description="Basic and acidic residues" evidence="1">
    <location>
        <begin position="394"/>
        <end position="419"/>
    </location>
</feature>
<feature type="compositionally biased region" description="Polar residues" evidence="1">
    <location>
        <begin position="437"/>
        <end position="449"/>
    </location>
</feature>
<feature type="compositionally biased region" description="Polar residues" evidence="1">
    <location>
        <begin position="643"/>
        <end position="659"/>
    </location>
</feature>
<keyword evidence="3" id="KW-1185">Reference proteome</keyword>
<protein>
    <submittedName>
        <fullName evidence="4">Uncharacterized protein LOC104749905</fullName>
    </submittedName>
</protein>
<feature type="region of interest" description="Disordered" evidence="1">
    <location>
        <begin position="357"/>
        <end position="449"/>
    </location>
</feature>
<keyword evidence="2" id="KW-0472">Membrane</keyword>
<feature type="compositionally biased region" description="Basic and acidic residues" evidence="1">
    <location>
        <begin position="96"/>
        <end position="105"/>
    </location>
</feature>
<dbReference type="GeneID" id="104749905"/>
<feature type="compositionally biased region" description="Basic and acidic residues" evidence="1">
    <location>
        <begin position="612"/>
        <end position="629"/>
    </location>
</feature>
<evidence type="ECO:0000256" key="2">
    <source>
        <dbReference type="SAM" id="Phobius"/>
    </source>
</evidence>
<feature type="compositionally biased region" description="Polar residues" evidence="1">
    <location>
        <begin position="669"/>
        <end position="686"/>
    </location>
</feature>
<dbReference type="PANTHER" id="PTHR33870:SF29">
    <property type="entry name" value="DENTIN SIALOPHOSPHOPROTEIN"/>
    <property type="match status" value="1"/>
</dbReference>
<feature type="region of interest" description="Disordered" evidence="1">
    <location>
        <begin position="85"/>
        <end position="110"/>
    </location>
</feature>
<feature type="transmembrane region" description="Helical" evidence="2">
    <location>
        <begin position="32"/>
        <end position="55"/>
    </location>
</feature>
<reference evidence="3" key="1">
    <citation type="journal article" date="2014" name="Nat. Commun.">
        <title>The emerging biofuel crop Camelina sativa retains a highly undifferentiated hexaploid genome structure.</title>
        <authorList>
            <person name="Kagale S."/>
            <person name="Koh C."/>
            <person name="Nixon J."/>
            <person name="Bollina V."/>
            <person name="Clarke W.E."/>
            <person name="Tuteja R."/>
            <person name="Spillane C."/>
            <person name="Robinson S.J."/>
            <person name="Links M.G."/>
            <person name="Clarke C."/>
            <person name="Higgins E.E."/>
            <person name="Huebert T."/>
            <person name="Sharpe A.G."/>
            <person name="Parkin I.A."/>
        </authorList>
    </citation>
    <scope>NUCLEOTIDE SEQUENCE [LARGE SCALE GENOMIC DNA]</scope>
    <source>
        <strain evidence="3">cv. DH55</strain>
    </source>
</reference>
<feature type="compositionally biased region" description="Basic and acidic residues" evidence="1">
    <location>
        <begin position="582"/>
        <end position="605"/>
    </location>
</feature>
<proteinExistence type="predicted"/>
<dbReference type="Proteomes" id="UP000694864">
    <property type="component" value="Chromosome 16"/>
</dbReference>
<dbReference type="RefSeq" id="XP_010469918.1">
    <property type="nucleotide sequence ID" value="XM_010471616.1"/>
</dbReference>
<name>A0ABM0WEH5_CAMSA</name>
<feature type="compositionally biased region" description="Polar residues" evidence="1">
    <location>
        <begin position="359"/>
        <end position="372"/>
    </location>
</feature>
<keyword evidence="2" id="KW-0812">Transmembrane</keyword>
<evidence type="ECO:0000313" key="3">
    <source>
        <dbReference type="Proteomes" id="UP000694864"/>
    </source>
</evidence>
<feature type="compositionally biased region" description="Polar residues" evidence="1">
    <location>
        <begin position="382"/>
        <end position="391"/>
    </location>
</feature>
<organism evidence="3 4">
    <name type="scientific">Camelina sativa</name>
    <name type="common">False flax</name>
    <name type="synonym">Myagrum sativum</name>
    <dbReference type="NCBI Taxonomy" id="90675"/>
    <lineage>
        <taxon>Eukaryota</taxon>
        <taxon>Viridiplantae</taxon>
        <taxon>Streptophyta</taxon>
        <taxon>Embryophyta</taxon>
        <taxon>Tracheophyta</taxon>
        <taxon>Spermatophyta</taxon>
        <taxon>Magnoliopsida</taxon>
        <taxon>eudicotyledons</taxon>
        <taxon>Gunneridae</taxon>
        <taxon>Pentapetalae</taxon>
        <taxon>rosids</taxon>
        <taxon>malvids</taxon>
        <taxon>Brassicales</taxon>
        <taxon>Brassicaceae</taxon>
        <taxon>Camelineae</taxon>
        <taxon>Camelina</taxon>
    </lineage>
</organism>
<feature type="compositionally biased region" description="Basic and acidic residues" evidence="1">
    <location>
        <begin position="697"/>
        <end position="710"/>
    </location>
</feature>
<evidence type="ECO:0000256" key="1">
    <source>
        <dbReference type="SAM" id="MobiDB-lite"/>
    </source>
</evidence>
<dbReference type="PANTHER" id="PTHR33870">
    <property type="entry name" value="CARDIOMYOPATHY-ASSOCIATED PROTEIN"/>
    <property type="match status" value="1"/>
</dbReference>
<gene>
    <name evidence="4" type="primary">LOC104749905</name>
</gene>
<keyword evidence="2" id="KW-1133">Transmembrane helix</keyword>
<sequence>MGIDSKDVCVIIWKILKISTNTAFRYVMRYPVVSGVSTFMIVLYIFLPWVFYLLLCSSIAYVSYCPRNHDVSSKIDDLSEEGERTDRGLSFVSQEGRTEKAELKHQRSVRRNARRKVEEVGKDWDSSQASEDERGKVILTTLYGEVLPGTISTTPDLEKLKRERTLLVEEESSFDSVFDNSEDVVVDPLEKVTSVDETEVECSSEEEEEEERCEDRRSKVDEVEWTEDDQKNLMDLGTSEMERNKRLENLITRRRSRRFFLLAAEGSLMDDMEVPRICIGRNFYGFGKENYEIDGLLMPGSAPSVLLPRRNPFDLPYDPLEEKPNLTGDSFQQEFAEPTNPKDIFFCRHESFHHRVHPSTLQKESKLASSWRNEVDGGSRLRQLQGSNDQPPQLKEREKENDMEAGEVRIETDSIRNDDSDSNASLSPREREKDFNVSDQSDASGTFCKQNDRVENSLAGLVPRSSGSSSLATARQRYMEHFGYNTRKCHMVTHSVDSDLQVEVSELGSPPTSVDGNDSDYERSMFVYESDIGKQMSFNGGEYEVLPVGKDDQDLNEATSLASPENEEAGKMESMVPQHNEASSKRPEELKELPENSADEIKISYDSDEPQPSDRIDQESEETRERNDGEEMQQVMAEAEASSDVNYHGNSEESVTSPRSVLADMLHLEQTNSGDLDHTSVGQLQNMDPPAESSHNQIDEHSEPTEEKVETICSDAMGTIQEKQEGSEVTYNDEPIYAEEHRQSIDPLAVELKNNQTDGIK</sequence>
<accession>A0ABM0WEH5</accession>
<reference evidence="4" key="2">
    <citation type="submission" date="2025-08" db="UniProtKB">
        <authorList>
            <consortium name="RefSeq"/>
        </authorList>
    </citation>
    <scope>IDENTIFICATION</scope>
    <source>
        <tissue evidence="4">Leaf</tissue>
    </source>
</reference>
<feature type="region of interest" description="Disordered" evidence="1">
    <location>
        <begin position="561"/>
        <end position="761"/>
    </location>
</feature>